<sequence length="68" mass="7915">MAFSTIWGKLKCPINFNKSSRHHPVKQFQNFRMVLYEKAVALPPTIEETKSIEIVFDCWLSDTTINTI</sequence>
<protein>
    <recommendedName>
        <fullName evidence="3">Transposase</fullName>
    </recommendedName>
</protein>
<accession>A0AB36IE68</accession>
<evidence type="ECO:0008006" key="3">
    <source>
        <dbReference type="Google" id="ProtNLM"/>
    </source>
</evidence>
<dbReference type="Proteomes" id="UP000186091">
    <property type="component" value="Unassembled WGS sequence"/>
</dbReference>
<comment type="caution">
    <text evidence="1">The sequence shown here is derived from an EMBL/GenBank/DDBJ whole genome shotgun (WGS) entry which is preliminary data.</text>
</comment>
<organism evidence="1 2">
    <name type="scientific">Corynebacterium glutamicum</name>
    <name type="common">Brevibacterium saccharolyticum</name>
    <dbReference type="NCBI Taxonomy" id="1718"/>
    <lineage>
        <taxon>Bacteria</taxon>
        <taxon>Bacillati</taxon>
        <taxon>Actinomycetota</taxon>
        <taxon>Actinomycetes</taxon>
        <taxon>Mycobacteriales</taxon>
        <taxon>Corynebacteriaceae</taxon>
        <taxon>Corynebacterium</taxon>
    </lineage>
</organism>
<proteinExistence type="predicted"/>
<evidence type="ECO:0000313" key="1">
    <source>
        <dbReference type="EMBL" id="OKX83400.1"/>
    </source>
</evidence>
<name>A0AB36IE68_CORGT</name>
<gene>
    <name evidence="1" type="ORF">AUP69_03490</name>
</gene>
<reference evidence="1 2" key="1">
    <citation type="submission" date="2015-12" db="EMBL/GenBank/DDBJ databases">
        <title>Genome sequence of Corynebacterium AS 1.542.</title>
        <authorList>
            <person name="Yang J."/>
            <person name="Yang S."/>
        </authorList>
    </citation>
    <scope>NUCLEOTIDE SEQUENCE [LARGE SCALE GENOMIC DNA]</scope>
    <source>
        <strain evidence="1 2">AS 1.542</strain>
    </source>
</reference>
<dbReference type="EMBL" id="LOQT01000012">
    <property type="protein sequence ID" value="OKX83400.1"/>
    <property type="molecule type" value="Genomic_DNA"/>
</dbReference>
<evidence type="ECO:0000313" key="2">
    <source>
        <dbReference type="Proteomes" id="UP000186091"/>
    </source>
</evidence>
<dbReference type="AlphaFoldDB" id="A0AB36IE68"/>